<feature type="domain" description="F-box" evidence="2">
    <location>
        <begin position="39"/>
        <end position="135"/>
    </location>
</feature>
<feature type="compositionally biased region" description="Low complexity" evidence="1">
    <location>
        <begin position="34"/>
        <end position="43"/>
    </location>
</feature>
<dbReference type="OrthoDB" id="3766937at2759"/>
<dbReference type="Pfam" id="PF13013">
    <property type="entry name" value="F-box-like_2"/>
    <property type="match status" value="1"/>
</dbReference>
<protein>
    <recommendedName>
        <fullName evidence="2">F-box domain-containing protein</fullName>
    </recommendedName>
</protein>
<sequence length="356" mass="40307">MAFRRAGKKRKLSSPAPSSSKGQAAKKTKKTTKTKTSSTGSAAPVKKEKKPKGLMDMPPEIRNRIYHFAFEREDLFEGWEFAVPLVDSHAGHRCGQSQWPMSKYDCSLSARNFLGLTQTCKLIRKEYRPIWLRNSSIRVRPRHLMLYIHAFYGCVTDYSTNMPKLIQISHLQDAVGEQIIDLTQMLRMRTASSGIKFEFIPHELTEKEGPWIQDWSDCDICQGFSDIASDDEESEAFICYHDDIHRDVYAEYLLGGEYPYLGPLNKFIAHDNAKWLKDIRDRKVTRVKLDLSDGDYFAPEIAIRLSNGSDVVTTELSMKSMLGAASAYVKDRGLGNANNHEASLHFMVQICGGAHG</sequence>
<feature type="compositionally biased region" description="Basic residues" evidence="1">
    <location>
        <begin position="24"/>
        <end position="33"/>
    </location>
</feature>
<organism evidence="3 4">
    <name type="scientific">Paraphaeosphaeria minitans</name>
    <dbReference type="NCBI Taxonomy" id="565426"/>
    <lineage>
        <taxon>Eukaryota</taxon>
        <taxon>Fungi</taxon>
        <taxon>Dikarya</taxon>
        <taxon>Ascomycota</taxon>
        <taxon>Pezizomycotina</taxon>
        <taxon>Dothideomycetes</taxon>
        <taxon>Pleosporomycetidae</taxon>
        <taxon>Pleosporales</taxon>
        <taxon>Massarineae</taxon>
        <taxon>Didymosphaeriaceae</taxon>
        <taxon>Paraphaeosphaeria</taxon>
    </lineage>
</organism>
<reference evidence="3" key="1">
    <citation type="journal article" date="2020" name="Mol. Plant Microbe Interact.">
        <title>Genome Sequence of the Biocontrol Agent Coniothyrium minitans strain Conio (IMI 134523).</title>
        <authorList>
            <person name="Patel D."/>
            <person name="Shittu T.A."/>
            <person name="Baroncelli R."/>
            <person name="Muthumeenakshi S."/>
            <person name="Osborne T.H."/>
            <person name="Janganan T.K."/>
            <person name="Sreenivasaprasad S."/>
        </authorList>
    </citation>
    <scope>NUCLEOTIDE SEQUENCE</scope>
    <source>
        <strain evidence="3">Conio</strain>
    </source>
</reference>
<evidence type="ECO:0000256" key="1">
    <source>
        <dbReference type="SAM" id="MobiDB-lite"/>
    </source>
</evidence>
<keyword evidence="4" id="KW-1185">Reference proteome</keyword>
<dbReference type="InterPro" id="IPR038883">
    <property type="entry name" value="AN11006-like"/>
</dbReference>
<feature type="compositionally biased region" description="Basic residues" evidence="1">
    <location>
        <begin position="1"/>
        <end position="12"/>
    </location>
</feature>
<comment type="caution">
    <text evidence="3">The sequence shown here is derived from an EMBL/GenBank/DDBJ whole genome shotgun (WGS) entry which is preliminary data.</text>
</comment>
<evidence type="ECO:0000313" key="4">
    <source>
        <dbReference type="Proteomes" id="UP000756921"/>
    </source>
</evidence>
<dbReference type="InterPro" id="IPR001810">
    <property type="entry name" value="F-box_dom"/>
</dbReference>
<name>A0A9P6GCG6_9PLEO</name>
<dbReference type="PANTHER" id="PTHR42085">
    <property type="entry name" value="F-BOX DOMAIN-CONTAINING PROTEIN"/>
    <property type="match status" value="1"/>
</dbReference>
<proteinExistence type="predicted"/>
<dbReference type="PANTHER" id="PTHR42085:SF1">
    <property type="entry name" value="F-BOX DOMAIN-CONTAINING PROTEIN"/>
    <property type="match status" value="1"/>
</dbReference>
<dbReference type="AlphaFoldDB" id="A0A9P6GCG6"/>
<evidence type="ECO:0000259" key="2">
    <source>
        <dbReference type="Pfam" id="PF13013"/>
    </source>
</evidence>
<dbReference type="Proteomes" id="UP000756921">
    <property type="component" value="Unassembled WGS sequence"/>
</dbReference>
<dbReference type="EMBL" id="WJXW01000010">
    <property type="protein sequence ID" value="KAF9732646.1"/>
    <property type="molecule type" value="Genomic_DNA"/>
</dbReference>
<gene>
    <name evidence="3" type="ORF">PMIN01_09504</name>
</gene>
<evidence type="ECO:0000313" key="3">
    <source>
        <dbReference type="EMBL" id="KAF9732646.1"/>
    </source>
</evidence>
<accession>A0A9P6GCG6</accession>
<feature type="region of interest" description="Disordered" evidence="1">
    <location>
        <begin position="1"/>
        <end position="56"/>
    </location>
</feature>